<evidence type="ECO:0000313" key="2">
    <source>
        <dbReference type="EMBL" id="SVB21964.1"/>
    </source>
</evidence>
<proteinExistence type="predicted"/>
<sequence length="39" mass="4398">MILATKNILAKLLEYEVARFLIVGGTTVLIDLICYFILI</sequence>
<keyword evidence="1" id="KW-0472">Membrane</keyword>
<keyword evidence="1" id="KW-1133">Transmembrane helix</keyword>
<name>A0A382C7U2_9ZZZZ</name>
<keyword evidence="1" id="KW-0812">Transmembrane</keyword>
<feature type="non-terminal residue" evidence="2">
    <location>
        <position position="39"/>
    </location>
</feature>
<dbReference type="EMBL" id="UINC01033148">
    <property type="protein sequence ID" value="SVB21964.1"/>
    <property type="molecule type" value="Genomic_DNA"/>
</dbReference>
<evidence type="ECO:0000256" key="1">
    <source>
        <dbReference type="SAM" id="Phobius"/>
    </source>
</evidence>
<protein>
    <submittedName>
        <fullName evidence="2">Uncharacterized protein</fullName>
    </submittedName>
</protein>
<organism evidence="2">
    <name type="scientific">marine metagenome</name>
    <dbReference type="NCBI Taxonomy" id="408172"/>
    <lineage>
        <taxon>unclassified sequences</taxon>
        <taxon>metagenomes</taxon>
        <taxon>ecological metagenomes</taxon>
    </lineage>
</organism>
<accession>A0A382C7U2</accession>
<feature type="transmembrane region" description="Helical" evidence="1">
    <location>
        <begin position="20"/>
        <end position="38"/>
    </location>
</feature>
<gene>
    <name evidence="2" type="ORF">METZ01_LOCUS174818</name>
</gene>
<reference evidence="2" key="1">
    <citation type="submission" date="2018-05" db="EMBL/GenBank/DDBJ databases">
        <authorList>
            <person name="Lanie J.A."/>
            <person name="Ng W.-L."/>
            <person name="Kazmierczak K.M."/>
            <person name="Andrzejewski T.M."/>
            <person name="Davidsen T.M."/>
            <person name="Wayne K.J."/>
            <person name="Tettelin H."/>
            <person name="Glass J.I."/>
            <person name="Rusch D."/>
            <person name="Podicherti R."/>
            <person name="Tsui H.-C.T."/>
            <person name="Winkler M.E."/>
        </authorList>
    </citation>
    <scope>NUCLEOTIDE SEQUENCE</scope>
</reference>
<dbReference type="AlphaFoldDB" id="A0A382C7U2"/>